<dbReference type="eggNOG" id="COG0189">
    <property type="taxonomic scope" value="Bacteria"/>
</dbReference>
<dbReference type="STRING" id="926559.JoomaDRAFT_3239"/>
<keyword evidence="1" id="KW-1133">Transmembrane helix</keyword>
<feature type="transmembrane region" description="Helical" evidence="1">
    <location>
        <begin position="15"/>
        <end position="34"/>
    </location>
</feature>
<dbReference type="SUPFAM" id="SSF56059">
    <property type="entry name" value="Glutathione synthetase ATP-binding domain-like"/>
    <property type="match status" value="1"/>
</dbReference>
<keyword evidence="4" id="KW-1185">Reference proteome</keyword>
<dbReference type="Gene3D" id="3.30.1490.20">
    <property type="entry name" value="ATP-grasp fold, A domain"/>
    <property type="match status" value="1"/>
</dbReference>
<keyword evidence="1" id="KW-0812">Transmembrane</keyword>
<dbReference type="EMBL" id="JH651379">
    <property type="protein sequence ID" value="EIJ40185.1"/>
    <property type="molecule type" value="Genomic_DNA"/>
</dbReference>
<evidence type="ECO:0000259" key="2">
    <source>
        <dbReference type="Pfam" id="PF08443"/>
    </source>
</evidence>
<evidence type="ECO:0000256" key="1">
    <source>
        <dbReference type="SAM" id="Phobius"/>
    </source>
</evidence>
<dbReference type="AlphaFoldDB" id="I3C992"/>
<protein>
    <submittedName>
        <fullName evidence="3">Biotin carboxylase</fullName>
    </submittedName>
</protein>
<dbReference type="RefSeq" id="WP_008614268.1">
    <property type="nucleotide sequence ID" value="NZ_JH651379.1"/>
</dbReference>
<dbReference type="Pfam" id="PF08443">
    <property type="entry name" value="RimK"/>
    <property type="match status" value="1"/>
</dbReference>
<gene>
    <name evidence="3" type="ORF">JoomaDRAFT_3239</name>
</gene>
<dbReference type="Proteomes" id="UP000004690">
    <property type="component" value="Unassembled WGS sequence"/>
</dbReference>
<dbReference type="OrthoDB" id="9775266at2"/>
<name>I3C992_9FLAO</name>
<dbReference type="InterPro" id="IPR013651">
    <property type="entry name" value="ATP-grasp_RimK-type"/>
</dbReference>
<keyword evidence="1" id="KW-0472">Membrane</keyword>
<feature type="domain" description="ATP-grasp fold RimK-type" evidence="2">
    <location>
        <begin position="84"/>
        <end position="139"/>
    </location>
</feature>
<accession>I3C992</accession>
<dbReference type="HOGENOM" id="CLU_062378_0_0_10"/>
<dbReference type="GO" id="GO:0005524">
    <property type="term" value="F:ATP binding"/>
    <property type="evidence" value="ECO:0007669"/>
    <property type="project" value="InterPro"/>
</dbReference>
<evidence type="ECO:0000313" key="4">
    <source>
        <dbReference type="Proteomes" id="UP000004690"/>
    </source>
</evidence>
<dbReference type="InterPro" id="IPR013815">
    <property type="entry name" value="ATP_grasp_subdomain_1"/>
</dbReference>
<reference evidence="3 4" key="1">
    <citation type="submission" date="2012-02" db="EMBL/GenBank/DDBJ databases">
        <title>Improved High-Quality Draft genome of Joostella marina DSM 19592.</title>
        <authorList>
            <consortium name="US DOE Joint Genome Institute (JGI-PGF)"/>
            <person name="Lucas S."/>
            <person name="Copeland A."/>
            <person name="Lapidus A."/>
            <person name="Bruce D."/>
            <person name="Goodwin L."/>
            <person name="Pitluck S."/>
            <person name="Peters L."/>
            <person name="Chertkov O."/>
            <person name="Ovchinnikova G."/>
            <person name="Kyrpides N."/>
            <person name="Mavromatis K."/>
            <person name="Detter J.C."/>
            <person name="Han C."/>
            <person name="Land M."/>
            <person name="Hauser L."/>
            <person name="Markowitz V."/>
            <person name="Cheng J.-F."/>
            <person name="Hugenholtz P."/>
            <person name="Woyke T."/>
            <person name="Wu D."/>
            <person name="Tindall B."/>
            <person name="Brambilla E."/>
            <person name="Klenk H.-P."/>
            <person name="Eisen J.A."/>
        </authorList>
    </citation>
    <scope>NUCLEOTIDE SEQUENCE [LARGE SCALE GENOMIC DNA]</scope>
    <source>
        <strain evidence="3 4">DSM 19592</strain>
    </source>
</reference>
<evidence type="ECO:0000313" key="3">
    <source>
        <dbReference type="EMBL" id="EIJ40185.1"/>
    </source>
</evidence>
<sequence>MKLKQWYIKLSSWEYWPMWILYVPVFIQHFYLSIRARSLFFFLKVNPAITEGFILSDEKHTTLKLVPESLKPKGFIISKNSSLSAIKTLLDKHSILFPIIVKPNVGFRGLSVHRCENEEELSKIDFEKATYLVQEYIDYPVEVGIFYYRYPNEERGVIPSITLKEFLSIKSDGTHTLSELIKEKPRAFLHYKKLKEKFSKQWDVIFPDGEEIVLEVIGNHNRGTKFINANAILDESLLKTFDELNTKMEGFYYGRFDIKTKSIEDLKQGKNFKILEVNGVGAEPTHIYDPNYKLIDAWKELLFLWKVTYKIALENKKKGEEFPVFSDAKKRYLHYKNYKKIALTH</sequence>
<proteinExistence type="predicted"/>
<organism evidence="3 4">
    <name type="scientific">Galbibacter orientalis DSM 19592</name>
    <dbReference type="NCBI Taxonomy" id="926559"/>
    <lineage>
        <taxon>Bacteria</taxon>
        <taxon>Pseudomonadati</taxon>
        <taxon>Bacteroidota</taxon>
        <taxon>Flavobacteriia</taxon>
        <taxon>Flavobacteriales</taxon>
        <taxon>Flavobacteriaceae</taxon>
        <taxon>Galbibacter</taxon>
    </lineage>
</organism>